<dbReference type="PANTHER" id="PTHR43212">
    <property type="entry name" value="QUERCETIN 2,3-DIOXYGENASE"/>
    <property type="match status" value="1"/>
</dbReference>
<organism evidence="4">
    <name type="scientific">Phaffia rhodozyma</name>
    <name type="common">Yeast</name>
    <name type="synonym">Xanthophyllomyces dendrorhous</name>
    <dbReference type="NCBI Taxonomy" id="264483"/>
    <lineage>
        <taxon>Eukaryota</taxon>
        <taxon>Fungi</taxon>
        <taxon>Dikarya</taxon>
        <taxon>Basidiomycota</taxon>
        <taxon>Agaricomycotina</taxon>
        <taxon>Tremellomycetes</taxon>
        <taxon>Cystofilobasidiales</taxon>
        <taxon>Mrakiaceae</taxon>
        <taxon>Phaffia</taxon>
    </lineage>
</organism>
<feature type="domain" description="Pirin N-terminal" evidence="3">
    <location>
        <begin position="68"/>
        <end position="176"/>
    </location>
</feature>
<dbReference type="InterPro" id="IPR014710">
    <property type="entry name" value="RmlC-like_jellyroll"/>
</dbReference>
<dbReference type="PANTHER" id="PTHR43212:SF3">
    <property type="entry name" value="QUERCETIN 2,3-DIOXYGENASE"/>
    <property type="match status" value="1"/>
</dbReference>
<evidence type="ECO:0000256" key="1">
    <source>
        <dbReference type="ARBA" id="ARBA00008416"/>
    </source>
</evidence>
<evidence type="ECO:0000256" key="2">
    <source>
        <dbReference type="RuleBase" id="RU003457"/>
    </source>
</evidence>
<reference evidence="4" key="1">
    <citation type="submission" date="2014-08" db="EMBL/GenBank/DDBJ databases">
        <authorList>
            <person name="Sharma Rahul"/>
            <person name="Thines Marco"/>
        </authorList>
    </citation>
    <scope>NUCLEOTIDE SEQUENCE</scope>
</reference>
<dbReference type="InterPro" id="IPR011051">
    <property type="entry name" value="RmlC_Cupin_sf"/>
</dbReference>
<evidence type="ECO:0000313" key="4">
    <source>
        <dbReference type="EMBL" id="CDZ96446.1"/>
    </source>
</evidence>
<name>A0A0F7SE96_PHARH</name>
<dbReference type="EMBL" id="LN483144">
    <property type="protein sequence ID" value="CDZ96446.1"/>
    <property type="molecule type" value="Genomic_DNA"/>
</dbReference>
<dbReference type="CDD" id="cd02910">
    <property type="entry name" value="cupin_Yhhw_N"/>
    <property type="match status" value="1"/>
</dbReference>
<protein>
    <submittedName>
        <fullName evidence="4">RmlC-like jelly roll fold</fullName>
    </submittedName>
</protein>
<sequence>MGHVTFLTLLAHSSHYTCITDYLLGIVIAVHHNSMNMATVLCKSAPIASTAVNKNPALRLTMRPSEQRGIANHGWLKTFHTFNFASYYDPDFGSFGPLRVINEDRVEANQGFGTHPHQEFEIFSYIVKGELEHRDSIGNVEIMKRGDLQMTSAGTGVRHSEYNKNTYKQVHFLQIWALPNERRLKPAYYTRNVTDEEKKQGLVKVVAPFGSTEVSSQREASGPAPVHADLHLYATVLPPRHVVTHKFQPSLQRDPDQKVSSARKAYVHVVQTSGFNTGSSFSAGTRIRVNDDLELGEGDGAFVVGGLPGQTMDFENIGEKDAEFIVFDLGD</sequence>
<comment type="similarity">
    <text evidence="1 2">Belongs to the pirin family.</text>
</comment>
<dbReference type="Pfam" id="PF02678">
    <property type="entry name" value="Pirin"/>
    <property type="match status" value="1"/>
</dbReference>
<proteinExistence type="inferred from homology"/>
<dbReference type="AlphaFoldDB" id="A0A0F7SE96"/>
<accession>A0A0F7SE96</accession>
<evidence type="ECO:0000259" key="3">
    <source>
        <dbReference type="Pfam" id="PF02678"/>
    </source>
</evidence>
<dbReference type="Gene3D" id="2.60.120.10">
    <property type="entry name" value="Jelly Rolls"/>
    <property type="match status" value="2"/>
</dbReference>
<dbReference type="InterPro" id="IPR012093">
    <property type="entry name" value="Pirin"/>
</dbReference>
<dbReference type="SUPFAM" id="SSF51182">
    <property type="entry name" value="RmlC-like cupins"/>
    <property type="match status" value="1"/>
</dbReference>
<dbReference type="InterPro" id="IPR003829">
    <property type="entry name" value="Pirin_N_dom"/>
</dbReference>